<dbReference type="Proteomes" id="UP000811619">
    <property type="component" value="Unassembled WGS sequence"/>
</dbReference>
<dbReference type="Gene3D" id="3.90.1200.10">
    <property type="match status" value="1"/>
</dbReference>
<evidence type="ECO:0000259" key="1">
    <source>
        <dbReference type="Pfam" id="PF01636"/>
    </source>
</evidence>
<comment type="caution">
    <text evidence="2">The sequence shown here is derived from an EMBL/GenBank/DDBJ whole genome shotgun (WGS) entry which is preliminary data.</text>
</comment>
<keyword evidence="3" id="KW-1185">Reference proteome</keyword>
<gene>
    <name evidence="2" type="ORF">E4U42_008082</name>
</gene>
<dbReference type="Pfam" id="PF01636">
    <property type="entry name" value="APH"/>
    <property type="match status" value="1"/>
</dbReference>
<dbReference type="PANTHER" id="PTHR21310:SF55">
    <property type="entry name" value="AMINOGLYCOSIDE PHOSPHOTRANSFERASE DOMAIN-CONTAINING PROTEIN"/>
    <property type="match status" value="1"/>
</dbReference>
<evidence type="ECO:0000313" key="3">
    <source>
        <dbReference type="Proteomes" id="UP000811619"/>
    </source>
</evidence>
<dbReference type="InterPro" id="IPR051678">
    <property type="entry name" value="AGP_Transferase"/>
</dbReference>
<name>A0A8K0NNE6_9HYPO</name>
<organism evidence="2 3">
    <name type="scientific">Claviceps africana</name>
    <dbReference type="NCBI Taxonomy" id="83212"/>
    <lineage>
        <taxon>Eukaryota</taxon>
        <taxon>Fungi</taxon>
        <taxon>Dikarya</taxon>
        <taxon>Ascomycota</taxon>
        <taxon>Pezizomycotina</taxon>
        <taxon>Sordariomycetes</taxon>
        <taxon>Hypocreomycetidae</taxon>
        <taxon>Hypocreales</taxon>
        <taxon>Clavicipitaceae</taxon>
        <taxon>Claviceps</taxon>
    </lineage>
</organism>
<dbReference type="SUPFAM" id="SSF56112">
    <property type="entry name" value="Protein kinase-like (PK-like)"/>
    <property type="match status" value="1"/>
</dbReference>
<reference evidence="2" key="1">
    <citation type="journal article" date="2020" name="bioRxiv">
        <title>Whole genome comparisons of ergot fungi reveals the divergence and evolution of species within the genus Claviceps are the result of varying mechanisms driving genome evolution and host range expansion.</title>
        <authorList>
            <person name="Wyka S.A."/>
            <person name="Mondo S.J."/>
            <person name="Liu M."/>
            <person name="Dettman J."/>
            <person name="Nalam V."/>
            <person name="Broders K.D."/>
        </authorList>
    </citation>
    <scope>NUCLEOTIDE SEQUENCE</scope>
    <source>
        <strain evidence="2">CCC 489</strain>
    </source>
</reference>
<dbReference type="InterPro" id="IPR011009">
    <property type="entry name" value="Kinase-like_dom_sf"/>
</dbReference>
<evidence type="ECO:0000313" key="2">
    <source>
        <dbReference type="EMBL" id="KAG5928755.1"/>
    </source>
</evidence>
<dbReference type="AlphaFoldDB" id="A0A8K0NNE6"/>
<feature type="domain" description="Aminoglycoside phosphotransferase" evidence="1">
    <location>
        <begin position="76"/>
        <end position="217"/>
    </location>
</feature>
<dbReference type="EMBL" id="SRPY01000099">
    <property type="protein sequence ID" value="KAG5928755.1"/>
    <property type="molecule type" value="Genomic_DNA"/>
</dbReference>
<sequence>MLDIVVGTCSEERHINSNSEASLRYWAGVLRLCTQSNIIYPADEGRDVYAVGSVVIKTGHRLGEAPIDYTYADANEVEAIAIARRVLTDVRVPDIYFADKINGLPVLVQERLPGVSLTVAWPYLSPSQKTSFKAQARGILAQLRTVQAPTDHPRRDHVVPDPGILTNGRVSPTEARILFSADTDGDACFMHNDLTASNLIVWDDRITGLVDWEMAGYFGWRVAAEVHRAVRSPRREGYAQAGVSEEKLRDILWWNDLYVRRGDAVGGILA</sequence>
<accession>A0A8K0NNE6</accession>
<dbReference type="InterPro" id="IPR002575">
    <property type="entry name" value="Aminoglycoside_PTrfase"/>
</dbReference>
<dbReference type="PANTHER" id="PTHR21310">
    <property type="entry name" value="AMINOGLYCOSIDE PHOSPHOTRANSFERASE-RELATED-RELATED"/>
    <property type="match status" value="1"/>
</dbReference>
<protein>
    <recommendedName>
        <fullName evidence="1">Aminoglycoside phosphotransferase domain-containing protein</fullName>
    </recommendedName>
</protein>
<proteinExistence type="predicted"/>
<dbReference type="OrthoDB" id="8300194at2759"/>